<evidence type="ECO:0000259" key="5">
    <source>
        <dbReference type="Pfam" id="PF09173"/>
    </source>
</evidence>
<evidence type="ECO:0000313" key="7">
    <source>
        <dbReference type="EnsemblPlants" id="Pp3c11_18690V3.1"/>
    </source>
</evidence>
<dbReference type="InterPro" id="IPR015256">
    <property type="entry name" value="eIF2g_C"/>
</dbReference>
<dbReference type="AlphaFoldDB" id="A0A2K1JVA1"/>
<reference evidence="6 8" key="1">
    <citation type="journal article" date="2008" name="Science">
        <title>The Physcomitrella genome reveals evolutionary insights into the conquest of land by plants.</title>
        <authorList>
            <person name="Rensing S."/>
            <person name="Lang D."/>
            <person name="Zimmer A."/>
            <person name="Terry A."/>
            <person name="Salamov A."/>
            <person name="Shapiro H."/>
            <person name="Nishiyama T."/>
            <person name="Perroud P.-F."/>
            <person name="Lindquist E."/>
            <person name="Kamisugi Y."/>
            <person name="Tanahashi T."/>
            <person name="Sakakibara K."/>
            <person name="Fujita T."/>
            <person name="Oishi K."/>
            <person name="Shin-I T."/>
            <person name="Kuroki Y."/>
            <person name="Toyoda A."/>
            <person name="Suzuki Y."/>
            <person name="Hashimoto A."/>
            <person name="Yamaguchi K."/>
            <person name="Sugano A."/>
            <person name="Kohara Y."/>
            <person name="Fujiyama A."/>
            <person name="Anterola A."/>
            <person name="Aoki S."/>
            <person name="Ashton N."/>
            <person name="Barbazuk W.B."/>
            <person name="Barker E."/>
            <person name="Bennetzen J."/>
            <person name="Bezanilla M."/>
            <person name="Blankenship R."/>
            <person name="Cho S.H."/>
            <person name="Dutcher S."/>
            <person name="Estelle M."/>
            <person name="Fawcett J.A."/>
            <person name="Gundlach H."/>
            <person name="Hanada K."/>
            <person name="Heyl A."/>
            <person name="Hicks K.A."/>
            <person name="Hugh J."/>
            <person name="Lohr M."/>
            <person name="Mayer K."/>
            <person name="Melkozernov A."/>
            <person name="Murata T."/>
            <person name="Nelson D."/>
            <person name="Pils B."/>
            <person name="Prigge M."/>
            <person name="Reiss B."/>
            <person name="Renner T."/>
            <person name="Rombauts S."/>
            <person name="Rushton P."/>
            <person name="Sanderfoot A."/>
            <person name="Schween G."/>
            <person name="Shiu S.-H."/>
            <person name="Stueber K."/>
            <person name="Theodoulou F.L."/>
            <person name="Tu H."/>
            <person name="Van de Peer Y."/>
            <person name="Verrier P.J."/>
            <person name="Waters E."/>
            <person name="Wood A."/>
            <person name="Yang L."/>
            <person name="Cove D."/>
            <person name="Cuming A."/>
            <person name="Hasebe M."/>
            <person name="Lucas S."/>
            <person name="Mishler D.B."/>
            <person name="Reski R."/>
            <person name="Grigoriev I."/>
            <person name="Quatrano R.S."/>
            <person name="Boore J.L."/>
        </authorList>
    </citation>
    <scope>NUCLEOTIDE SEQUENCE [LARGE SCALE GENOMIC DNA]</scope>
    <source>
        <strain evidence="7 8">cv. Gransden 2004</strain>
    </source>
</reference>
<organism evidence="6">
    <name type="scientific">Physcomitrium patens</name>
    <name type="common">Spreading-leaved earth moss</name>
    <name type="synonym">Physcomitrella patens</name>
    <dbReference type="NCBI Taxonomy" id="3218"/>
    <lineage>
        <taxon>Eukaryota</taxon>
        <taxon>Viridiplantae</taxon>
        <taxon>Streptophyta</taxon>
        <taxon>Embryophyta</taxon>
        <taxon>Bryophyta</taxon>
        <taxon>Bryophytina</taxon>
        <taxon>Bryopsida</taxon>
        <taxon>Funariidae</taxon>
        <taxon>Funariales</taxon>
        <taxon>Funariaceae</taxon>
        <taxon>Physcomitrium</taxon>
    </lineage>
</organism>
<evidence type="ECO:0000256" key="1">
    <source>
        <dbReference type="ARBA" id="ARBA00022540"/>
    </source>
</evidence>
<dbReference type="InterPro" id="IPR009000">
    <property type="entry name" value="Transl_B-barrel_sf"/>
</dbReference>
<dbReference type="SUPFAM" id="SSF50447">
    <property type="entry name" value="Translation proteins"/>
    <property type="match status" value="1"/>
</dbReference>
<accession>A0A2K1JVA1</accession>
<reference evidence="7" key="3">
    <citation type="submission" date="2020-12" db="UniProtKB">
        <authorList>
            <consortium name="EnsemblPlants"/>
        </authorList>
    </citation>
    <scope>IDENTIFICATION</scope>
</reference>
<feature type="domain" description="Initiation factor eIF2 gamma C-terminal" evidence="5">
    <location>
        <begin position="94"/>
        <end position="143"/>
    </location>
</feature>
<keyword evidence="2" id="KW-0547">Nucleotide-binding</keyword>
<reference evidence="6 8" key="2">
    <citation type="journal article" date="2018" name="Plant J.">
        <title>The Physcomitrella patens chromosome-scale assembly reveals moss genome structure and evolution.</title>
        <authorList>
            <person name="Lang D."/>
            <person name="Ullrich K.K."/>
            <person name="Murat F."/>
            <person name="Fuchs J."/>
            <person name="Jenkins J."/>
            <person name="Haas F.B."/>
            <person name="Piednoel M."/>
            <person name="Gundlach H."/>
            <person name="Van Bel M."/>
            <person name="Meyberg R."/>
            <person name="Vives C."/>
            <person name="Morata J."/>
            <person name="Symeonidi A."/>
            <person name="Hiss M."/>
            <person name="Muchero W."/>
            <person name="Kamisugi Y."/>
            <person name="Saleh O."/>
            <person name="Blanc G."/>
            <person name="Decker E.L."/>
            <person name="van Gessel N."/>
            <person name="Grimwood J."/>
            <person name="Hayes R.D."/>
            <person name="Graham S.W."/>
            <person name="Gunter L.E."/>
            <person name="McDaniel S.F."/>
            <person name="Hoernstein S.N.W."/>
            <person name="Larsson A."/>
            <person name="Li F.W."/>
            <person name="Perroud P.F."/>
            <person name="Phillips J."/>
            <person name="Ranjan P."/>
            <person name="Rokshar D.S."/>
            <person name="Rothfels C.J."/>
            <person name="Schneider L."/>
            <person name="Shu S."/>
            <person name="Stevenson D.W."/>
            <person name="Thummler F."/>
            <person name="Tillich M."/>
            <person name="Villarreal Aguilar J.C."/>
            <person name="Widiez T."/>
            <person name="Wong G.K."/>
            <person name="Wymore A."/>
            <person name="Zhang Y."/>
            <person name="Zimmer A.D."/>
            <person name="Quatrano R.S."/>
            <person name="Mayer K.F.X."/>
            <person name="Goodstein D."/>
            <person name="Casacuberta J.M."/>
            <person name="Vandepoele K."/>
            <person name="Reski R."/>
            <person name="Cuming A.C."/>
            <person name="Tuskan G.A."/>
            <person name="Maumus F."/>
            <person name="Salse J."/>
            <person name="Schmutz J."/>
            <person name="Rensing S.A."/>
        </authorList>
    </citation>
    <scope>NUCLEOTIDE SEQUENCE [LARGE SCALE GENOMIC DNA]</scope>
    <source>
        <strain evidence="7 8">cv. Gransden 2004</strain>
    </source>
</reference>
<dbReference type="SUPFAM" id="SSF50465">
    <property type="entry name" value="EF-Tu/eEF-1alpha/eIF2-gamma C-terminal domain"/>
    <property type="match status" value="1"/>
</dbReference>
<evidence type="ECO:0000313" key="8">
    <source>
        <dbReference type="Proteomes" id="UP000006727"/>
    </source>
</evidence>
<dbReference type="InterPro" id="IPR009001">
    <property type="entry name" value="Transl_elong_EF1A/Init_IF2_C"/>
</dbReference>
<sequence length="143" mass="15431">MTGGIWMQGLLRVGHIMEVRPGITDKDDYVGVQCTQILSRITSLFAGKNKLQFAVPGGLVGVGTFVDPALTRADRLVGQVLGEVGNVPDVFMELEKQRKVSKQTRSEVLMVNIGSMSKGACVIAVRNDFAKLQLNAPVCTRNG</sequence>
<keyword evidence="8" id="KW-1185">Reference proteome</keyword>
<dbReference type="PaxDb" id="3218-PP1S123_147V6.1"/>
<dbReference type="Gramene" id="Pp3c11_18690V3.1">
    <property type="protein sequence ID" value="Pp3c11_18690V3.1"/>
    <property type="gene ID" value="Pp3c11_18690"/>
</dbReference>
<proteinExistence type="predicted"/>
<evidence type="ECO:0000313" key="6">
    <source>
        <dbReference type="EMBL" id="PNR45445.1"/>
    </source>
</evidence>
<dbReference type="PANTHER" id="PTHR42854">
    <property type="entry name" value="EUKARYOTIC TRANSLATION INITIATION FACTOR 2 SUBUNIT 3 FAMILY MEMBER"/>
    <property type="match status" value="1"/>
</dbReference>
<name>A0A2K1JVA1_PHYPA</name>
<dbReference type="EMBL" id="ABEU02000011">
    <property type="protein sequence ID" value="PNR45445.1"/>
    <property type="molecule type" value="Genomic_DNA"/>
</dbReference>
<dbReference type="GO" id="GO:0005525">
    <property type="term" value="F:GTP binding"/>
    <property type="evidence" value="ECO:0007669"/>
    <property type="project" value="UniProtKB-KW"/>
</dbReference>
<dbReference type="InterPro" id="IPR050543">
    <property type="entry name" value="eIF2G"/>
</dbReference>
<dbReference type="Pfam" id="PF09173">
    <property type="entry name" value="eIF2_C"/>
    <property type="match status" value="1"/>
</dbReference>
<keyword evidence="1" id="KW-0396">Initiation factor</keyword>
<gene>
    <name evidence="6" type="ORF">PHYPA_015216</name>
</gene>
<keyword evidence="3" id="KW-0648">Protein biosynthesis</keyword>
<dbReference type="Proteomes" id="UP000006727">
    <property type="component" value="Chromosome 11"/>
</dbReference>
<evidence type="ECO:0000256" key="2">
    <source>
        <dbReference type="ARBA" id="ARBA00022741"/>
    </source>
</evidence>
<dbReference type="STRING" id="3218.A0A2K1JVA1"/>
<dbReference type="PANTHER" id="PTHR42854:SF3">
    <property type="entry name" value="EUKARYOTIC TRANSLATION INITIATION FACTOR 2 SUBUNIT 3-RELATED"/>
    <property type="match status" value="1"/>
</dbReference>
<evidence type="ECO:0000256" key="3">
    <source>
        <dbReference type="ARBA" id="ARBA00022917"/>
    </source>
</evidence>
<evidence type="ECO:0000256" key="4">
    <source>
        <dbReference type="ARBA" id="ARBA00023134"/>
    </source>
</evidence>
<dbReference type="GO" id="GO:0003743">
    <property type="term" value="F:translation initiation factor activity"/>
    <property type="evidence" value="ECO:0007669"/>
    <property type="project" value="UniProtKB-KW"/>
</dbReference>
<dbReference type="OMA" id="GHIMEVR"/>
<keyword evidence="4" id="KW-0342">GTP-binding</keyword>
<protein>
    <recommendedName>
        <fullName evidence="5">Initiation factor eIF2 gamma C-terminal domain-containing protein</fullName>
    </recommendedName>
</protein>
<dbReference type="EnsemblPlants" id="Pp3c11_18690V3.1">
    <property type="protein sequence ID" value="Pp3c11_18690V3.1"/>
    <property type="gene ID" value="Pp3c11_18690"/>
</dbReference>
<dbReference type="Gene3D" id="2.40.30.10">
    <property type="entry name" value="Translation factors"/>
    <property type="match status" value="1"/>
</dbReference>